<keyword evidence="2" id="KW-1185">Reference proteome</keyword>
<organism evidence="1 2">
    <name type="scientific">Melastoma candidum</name>
    <dbReference type="NCBI Taxonomy" id="119954"/>
    <lineage>
        <taxon>Eukaryota</taxon>
        <taxon>Viridiplantae</taxon>
        <taxon>Streptophyta</taxon>
        <taxon>Embryophyta</taxon>
        <taxon>Tracheophyta</taxon>
        <taxon>Spermatophyta</taxon>
        <taxon>Magnoliopsida</taxon>
        <taxon>eudicotyledons</taxon>
        <taxon>Gunneridae</taxon>
        <taxon>Pentapetalae</taxon>
        <taxon>rosids</taxon>
        <taxon>malvids</taxon>
        <taxon>Myrtales</taxon>
        <taxon>Melastomataceae</taxon>
        <taxon>Melastomatoideae</taxon>
        <taxon>Melastomateae</taxon>
        <taxon>Melastoma</taxon>
    </lineage>
</organism>
<gene>
    <name evidence="1" type="ORF">MLD38_009568</name>
</gene>
<dbReference type="EMBL" id="CM042882">
    <property type="protein sequence ID" value="KAI4383766.1"/>
    <property type="molecule type" value="Genomic_DNA"/>
</dbReference>
<proteinExistence type="predicted"/>
<name>A0ACB9S109_9MYRT</name>
<accession>A0ACB9S109</accession>
<evidence type="ECO:0000313" key="1">
    <source>
        <dbReference type="EMBL" id="KAI4383766.1"/>
    </source>
</evidence>
<dbReference type="Proteomes" id="UP001057402">
    <property type="component" value="Chromosome 3"/>
</dbReference>
<protein>
    <submittedName>
        <fullName evidence="1">Uncharacterized protein</fullName>
    </submittedName>
</protein>
<comment type="caution">
    <text evidence="1">The sequence shown here is derived from an EMBL/GenBank/DDBJ whole genome shotgun (WGS) entry which is preliminary data.</text>
</comment>
<evidence type="ECO:0000313" key="2">
    <source>
        <dbReference type="Proteomes" id="UP001057402"/>
    </source>
</evidence>
<sequence length="441" mass="49478">MKVKIESSSIVKPSYELGHCSPPFTTQCSPLSVFDNVNYCGHMAVIYAYRPPTSPNSVIKQGLERVLSIYREWAGRLGKNSEGENVIFLNDEGVRLVEASVEGRLDPTMQFKPSPVLLTLHPSLKGGEELVQVQLTRFSCGSLVVGFTAHHLVADGQATSNFLVAWGKACRGVDLGEPPMHDRTVFIPRDPPRIEYNHNGIEYLSKKLINLHDRANNNVLAEDIVVTKVHFTLEFLSNLKNRASSLLGNDKKYSTFESLLAHLWRCQMKARGIEGNKTTQIRISVNGRTRLNPRIPNNYFGNLVLWAFPKSKVKDLLLEQLPYAAKVIHDAVSNLNGDYFQSFIDYASTELKEDSSNNLASSVCLFHSVLGPNLEVYSWLGFPFYGLDFGCGSPYMFMPSYLPTEDSVFLIPSFMGDGSIDAFIPLYKDHVERFMQNCYVL</sequence>
<reference evidence="2" key="1">
    <citation type="journal article" date="2023" name="Front. Plant Sci.">
        <title>Chromosomal-level genome assembly of Melastoma candidum provides insights into trichome evolution.</title>
        <authorList>
            <person name="Zhong Y."/>
            <person name="Wu W."/>
            <person name="Sun C."/>
            <person name="Zou P."/>
            <person name="Liu Y."/>
            <person name="Dai S."/>
            <person name="Zhou R."/>
        </authorList>
    </citation>
    <scope>NUCLEOTIDE SEQUENCE [LARGE SCALE GENOMIC DNA]</scope>
</reference>